<dbReference type="Proteomes" id="UP001321486">
    <property type="component" value="Plasmid pNBRC108728a"/>
</dbReference>
<keyword evidence="1" id="KW-0812">Transmembrane</keyword>
<organism evidence="2 3">
    <name type="scientific">Frondihabitans sucicola</name>
    <dbReference type="NCBI Taxonomy" id="1268041"/>
    <lineage>
        <taxon>Bacteria</taxon>
        <taxon>Bacillati</taxon>
        <taxon>Actinomycetota</taxon>
        <taxon>Actinomycetes</taxon>
        <taxon>Micrococcales</taxon>
        <taxon>Microbacteriaceae</taxon>
        <taxon>Frondihabitans</taxon>
    </lineage>
</organism>
<reference evidence="3" key="1">
    <citation type="journal article" date="2019" name="Int. J. Syst. Evol. Microbiol.">
        <title>The Global Catalogue of Microorganisms (GCM) 10K type strain sequencing project: providing services to taxonomists for standard genome sequencing and annotation.</title>
        <authorList>
            <consortium name="The Broad Institute Genomics Platform"/>
            <consortium name="The Broad Institute Genome Sequencing Center for Infectious Disease"/>
            <person name="Wu L."/>
            <person name="Ma J."/>
        </authorList>
    </citation>
    <scope>NUCLEOTIDE SEQUENCE [LARGE SCALE GENOMIC DNA]</scope>
    <source>
        <strain evidence="3">NBRC 108728</strain>
    </source>
</reference>
<evidence type="ECO:0000313" key="2">
    <source>
        <dbReference type="EMBL" id="BDZ52691.1"/>
    </source>
</evidence>
<keyword evidence="2" id="KW-0614">Plasmid</keyword>
<dbReference type="EMBL" id="AP027733">
    <property type="protein sequence ID" value="BDZ52691.1"/>
    <property type="molecule type" value="Genomic_DNA"/>
</dbReference>
<keyword evidence="1" id="KW-0472">Membrane</keyword>
<accession>A0ABN6Y696</accession>
<feature type="transmembrane region" description="Helical" evidence="1">
    <location>
        <begin position="46"/>
        <end position="64"/>
    </location>
</feature>
<evidence type="ECO:0000313" key="3">
    <source>
        <dbReference type="Proteomes" id="UP001321486"/>
    </source>
</evidence>
<sequence length="152" mass="16704">MSFEDAFSPAERVELAGVAEKTLDDVDRSRAERLIRGFRPIRGLRVYGWVILIAMTAFLTLTASAPRGGLVHLGGILLAVFTIPSLALYLHGYYRAITAWSDTRALQNAYDLPFVGARMIANAPGFAMRSGRHSRSTRPASCAYRRSVRSTG</sequence>
<gene>
    <name evidence="2" type="ORF">GCM10025867_49320</name>
</gene>
<geneLocation type="plasmid" evidence="2 3">
    <name>pNBRC108728a</name>
</geneLocation>
<evidence type="ECO:0000256" key="1">
    <source>
        <dbReference type="SAM" id="Phobius"/>
    </source>
</evidence>
<keyword evidence="3" id="KW-1185">Reference proteome</keyword>
<proteinExistence type="predicted"/>
<name>A0ABN6Y696_9MICO</name>
<feature type="transmembrane region" description="Helical" evidence="1">
    <location>
        <begin position="70"/>
        <end position="90"/>
    </location>
</feature>
<keyword evidence="1" id="KW-1133">Transmembrane helix</keyword>
<protein>
    <recommendedName>
        <fullName evidence="4">DUF2868 domain-containing protein</fullName>
    </recommendedName>
</protein>
<evidence type="ECO:0008006" key="4">
    <source>
        <dbReference type="Google" id="ProtNLM"/>
    </source>
</evidence>